<protein>
    <submittedName>
        <fullName evidence="1">Uncharacterized protein</fullName>
    </submittedName>
</protein>
<dbReference type="EMBL" id="LODT01000021">
    <property type="protein sequence ID" value="KYQ96927.1"/>
    <property type="molecule type" value="Genomic_DNA"/>
</dbReference>
<reference evidence="1 2" key="1">
    <citation type="submission" date="2015-12" db="EMBL/GenBank/DDBJ databases">
        <title>Dictyostelia acquired genes for synthesis and detection of signals that induce cell-type specialization by lateral gene transfer from prokaryotes.</title>
        <authorList>
            <person name="Gloeckner G."/>
            <person name="Schaap P."/>
        </authorList>
    </citation>
    <scope>NUCLEOTIDE SEQUENCE [LARGE SCALE GENOMIC DNA]</scope>
    <source>
        <strain evidence="1 2">TK</strain>
    </source>
</reference>
<dbReference type="InParanoid" id="A0A151ZSF6"/>
<keyword evidence="2" id="KW-1185">Reference proteome</keyword>
<comment type="caution">
    <text evidence="1">The sequence shown here is derived from an EMBL/GenBank/DDBJ whole genome shotgun (WGS) entry which is preliminary data.</text>
</comment>
<dbReference type="Gene3D" id="1.25.40.10">
    <property type="entry name" value="Tetratricopeptide repeat domain"/>
    <property type="match status" value="1"/>
</dbReference>
<gene>
    <name evidence="1" type="ORF">DLAC_04247</name>
</gene>
<dbReference type="InterPro" id="IPR011990">
    <property type="entry name" value="TPR-like_helical_dom_sf"/>
</dbReference>
<name>A0A151ZSF6_TIELA</name>
<accession>A0A151ZSF6</accession>
<dbReference type="Proteomes" id="UP000076078">
    <property type="component" value="Unassembled WGS sequence"/>
</dbReference>
<proteinExistence type="predicted"/>
<evidence type="ECO:0000313" key="1">
    <source>
        <dbReference type="EMBL" id="KYQ96927.1"/>
    </source>
</evidence>
<evidence type="ECO:0000313" key="2">
    <source>
        <dbReference type="Proteomes" id="UP000076078"/>
    </source>
</evidence>
<dbReference type="AlphaFoldDB" id="A0A151ZSF6"/>
<sequence length="961" mass="111314">MFNINICLKSKNLLILNQNVRKYNSSSLLSSSSSLGQKRTYTTFTFQPSNVTINSTPKQKLVSTSSIFDQYRVNNNSSLSQNDIRANLIFNQLCESYTKKYHIYRYPDNTAVNEATTIVSGLVSKVHDTELQSEISYKSKRMLIYLQYMLGDYPKAIELINSLNNENDPLLSLLYFKTLAMDGKSDNTSLDQLIKSLEIDPYLVLNETTDGLIRLSSEIPPEYAEKFKNTLNSINPDSIYNNTVSMEKYQFLKSVVLLVYEKDRPDVLDQARNLENQFYKLKPTLSALEICQCLYSMLNAFEKVNYAIGLKMAINEILLLRNPSQNIVLQTKQLNSMILHRDHLDIAVKKEFLADHRHQSQFIPIIESALEGNYEKALYQLNKVPLDVMFNEMDKSMMHELDILVYLPYTELSVKLKGMIFSVADDPKYFSILHQIHSCNDSDQLYNIFKDNYEDLYHFIDFYMNESSFPKHFKTFLLFQLVLTRMEPKETKRKMLKERLQPLFYLISQFQLTMGDVFKSKSIKDVNMNHLEILLSSVQNSRAKYKLLGEMAFNHPETRINSVSYFERMIELPLSQDFPYRPEHFYMVAQKTMLDLQHTKAIEIVKKSFEIFPNNHMLRYTLACYIFIANTASFPVVTNIYQIEEALEAVTDPNFSFLVTFLKSILQFSKGDTEGALSLMEETKRVATEESATNPNAQKTVFEKIAYMQSYYHYRLGDYSKTLECLNSYQTDDVDIQLRKHEIQLILGTTPLPKLLEDIDNIITILNSNNNILTNNDLLSNLQIGYMRKTSELKADAMFQKGMVLKKLHRNDEAYPLLLQASQTLLKGLHGKIEKISYFYNAALSGSQYFLKEFPHMKITLKQGMQVDKEFLMDSDDSITITAKKTEYMAYLLAISNIEGTNEFSKNVMGNTLRDFELVLRANQSFKVENIYDQTSTNETIINNIKLLISKFSNLFLKLLK</sequence>
<organism evidence="1 2">
    <name type="scientific">Tieghemostelium lacteum</name>
    <name type="common">Slime mold</name>
    <name type="synonym">Dictyostelium lacteum</name>
    <dbReference type="NCBI Taxonomy" id="361077"/>
    <lineage>
        <taxon>Eukaryota</taxon>
        <taxon>Amoebozoa</taxon>
        <taxon>Evosea</taxon>
        <taxon>Eumycetozoa</taxon>
        <taxon>Dictyostelia</taxon>
        <taxon>Dictyosteliales</taxon>
        <taxon>Raperosteliaceae</taxon>
        <taxon>Tieghemostelium</taxon>
    </lineage>
</organism>